<dbReference type="InterPro" id="IPR024217">
    <property type="entry name" value="DUF3813"/>
</dbReference>
<dbReference type="Pfam" id="PF12758">
    <property type="entry name" value="DUF3813"/>
    <property type="match status" value="1"/>
</dbReference>
<gene>
    <name evidence="2" type="ORF">N7Z68_04230</name>
</gene>
<reference evidence="2" key="1">
    <citation type="submission" date="2024-05" db="EMBL/GenBank/DDBJ databases">
        <title>Alkalihalobacillus sp. strain MEB203 novel alkaliphilic bacterium from Lonar Lake, India.</title>
        <authorList>
            <person name="Joshi A."/>
            <person name="Thite S."/>
            <person name="Mengade P."/>
        </authorList>
    </citation>
    <scope>NUCLEOTIDE SEQUENCE</scope>
    <source>
        <strain evidence="2">MEB 203</strain>
    </source>
</reference>
<organism evidence="2 3">
    <name type="scientific">Alkalihalobacterium chitinilyticum</name>
    <dbReference type="NCBI Taxonomy" id="2980103"/>
    <lineage>
        <taxon>Bacteria</taxon>
        <taxon>Bacillati</taxon>
        <taxon>Bacillota</taxon>
        <taxon>Bacilli</taxon>
        <taxon>Bacillales</taxon>
        <taxon>Bacillaceae</taxon>
        <taxon>Alkalihalobacterium</taxon>
    </lineage>
</organism>
<evidence type="ECO:0000313" key="2">
    <source>
        <dbReference type="EMBL" id="MDE5412582.1"/>
    </source>
</evidence>
<sequence length="73" mass="8275">MSNQLLQEARTAVELAEQMTQHAVTPEEMQAAQIQVEKARNNLLSAFANSTTAQKEQLEEIQQSLNQIDNEYQ</sequence>
<evidence type="ECO:0000313" key="3">
    <source>
        <dbReference type="Proteomes" id="UP001148125"/>
    </source>
</evidence>
<dbReference type="RefSeq" id="WP_275117212.1">
    <property type="nucleotide sequence ID" value="NZ_JAOTPO010000002.1"/>
</dbReference>
<feature type="coiled-coil region" evidence="1">
    <location>
        <begin position="29"/>
        <end position="71"/>
    </location>
</feature>
<protein>
    <submittedName>
        <fullName evidence="2">DUF3813 family protein</fullName>
    </submittedName>
</protein>
<dbReference type="EMBL" id="JAOTPO010000002">
    <property type="protein sequence ID" value="MDE5412582.1"/>
    <property type="molecule type" value="Genomic_DNA"/>
</dbReference>
<comment type="caution">
    <text evidence="2">The sequence shown here is derived from an EMBL/GenBank/DDBJ whole genome shotgun (WGS) entry which is preliminary data.</text>
</comment>
<proteinExistence type="predicted"/>
<evidence type="ECO:0000256" key="1">
    <source>
        <dbReference type="SAM" id="Coils"/>
    </source>
</evidence>
<dbReference type="Proteomes" id="UP001148125">
    <property type="component" value="Unassembled WGS sequence"/>
</dbReference>
<keyword evidence="1" id="KW-0175">Coiled coil</keyword>
<name>A0ABT5VAT7_9BACI</name>
<accession>A0ABT5VAT7</accession>
<keyword evidence="3" id="KW-1185">Reference proteome</keyword>